<keyword evidence="5" id="KW-1185">Reference proteome</keyword>
<feature type="transmembrane region" description="Helical" evidence="1">
    <location>
        <begin position="289"/>
        <end position="307"/>
    </location>
</feature>
<proteinExistence type="predicted"/>
<dbReference type="PANTHER" id="PTHR23523">
    <property type="match status" value="1"/>
</dbReference>
<keyword evidence="1" id="KW-1133">Transmembrane helix</keyword>
<feature type="transmembrane region" description="Helical" evidence="1">
    <location>
        <begin position="313"/>
        <end position="333"/>
    </location>
</feature>
<dbReference type="Pfam" id="PF07690">
    <property type="entry name" value="MFS_1"/>
    <property type="match status" value="1"/>
</dbReference>
<feature type="transmembrane region" description="Helical" evidence="1">
    <location>
        <begin position="258"/>
        <end position="277"/>
    </location>
</feature>
<protein>
    <submittedName>
        <fullName evidence="3">MFS transporter</fullName>
    </submittedName>
</protein>
<feature type="transmembrane region" description="Helical" evidence="1">
    <location>
        <begin position="170"/>
        <end position="187"/>
    </location>
</feature>
<feature type="transmembrane region" description="Helical" evidence="1">
    <location>
        <begin position="226"/>
        <end position="246"/>
    </location>
</feature>
<dbReference type="Gene3D" id="1.20.1250.20">
    <property type="entry name" value="MFS general substrate transporter like domains"/>
    <property type="match status" value="2"/>
</dbReference>
<dbReference type="InterPro" id="IPR036259">
    <property type="entry name" value="MFS_trans_sf"/>
</dbReference>
<gene>
    <name evidence="3" type="ORF">GTW20_13205</name>
    <name evidence="2" type="ORF">VSQ78_13250</name>
</gene>
<dbReference type="EMBL" id="JAYMRS010000004">
    <property type="protein sequence ID" value="MFB8768671.1"/>
    <property type="molecule type" value="Genomic_DNA"/>
</dbReference>
<feature type="transmembrane region" description="Helical" evidence="1">
    <location>
        <begin position="378"/>
        <end position="397"/>
    </location>
</feature>
<name>A0A7K2ITT1_9ACTN</name>
<evidence type="ECO:0000313" key="3">
    <source>
        <dbReference type="EMBL" id="MYR33195.1"/>
    </source>
</evidence>
<evidence type="ECO:0000313" key="5">
    <source>
        <dbReference type="Proteomes" id="UP001585053"/>
    </source>
</evidence>
<organism evidence="3 4">
    <name type="scientific">Nocardiopsis alba</name>
    <dbReference type="NCBI Taxonomy" id="53437"/>
    <lineage>
        <taxon>Bacteria</taxon>
        <taxon>Bacillati</taxon>
        <taxon>Actinomycetota</taxon>
        <taxon>Actinomycetes</taxon>
        <taxon>Streptosporangiales</taxon>
        <taxon>Nocardiopsidaceae</taxon>
        <taxon>Nocardiopsis</taxon>
    </lineage>
</organism>
<evidence type="ECO:0000313" key="4">
    <source>
        <dbReference type="Proteomes" id="UP000467124"/>
    </source>
</evidence>
<evidence type="ECO:0000256" key="1">
    <source>
        <dbReference type="SAM" id="Phobius"/>
    </source>
</evidence>
<dbReference type="InterPro" id="IPR011701">
    <property type="entry name" value="MFS"/>
</dbReference>
<keyword evidence="1" id="KW-0812">Transmembrane</keyword>
<sequence>MRNPSTDRSGPQAVLALVALFMVAASLRPALTGVGAVLEQIGDTTGLSSSALGLLGALPLLGFAIVSPLVHGPANRWGVDRLVLVALVVLCAGIAVRSLPPMPALWIGTAMIGVSVAVGNVLVPVIIRRDRPTHIPLLTGVNTAVMNSSAALAAGLAFPLSLVLGGWRPALALWAGLVAVAALVWATRMYRFPTPAMSVPAPVAGRPAPAPEPEASVWRSAKAWQVTLFMGLQSTSFFTLINWLPTVEASRGVAPATAGWHLFGFQIAGILAGLAVTAVMGRRAEQTPACLAVSVPMVVAMAGLLWLPQWSLVWILMAGGSTGGAIVVSLALIALRGGTHLRTVRLSGMAQSIGYLLAAGGPVAAGALGQATGRWETVLLLVGAVGLAQTTVSLAAGRPERTEPSRT</sequence>
<dbReference type="SUPFAM" id="SSF103473">
    <property type="entry name" value="MFS general substrate transporter"/>
    <property type="match status" value="1"/>
</dbReference>
<feature type="transmembrane region" description="Helical" evidence="1">
    <location>
        <begin position="105"/>
        <end position="127"/>
    </location>
</feature>
<feature type="transmembrane region" description="Helical" evidence="1">
    <location>
        <begin position="82"/>
        <end position="99"/>
    </location>
</feature>
<keyword evidence="1" id="KW-0472">Membrane</keyword>
<dbReference type="Proteomes" id="UP001585053">
    <property type="component" value="Unassembled WGS sequence"/>
</dbReference>
<feature type="transmembrane region" description="Helical" evidence="1">
    <location>
        <begin position="51"/>
        <end position="70"/>
    </location>
</feature>
<reference evidence="3 4" key="1">
    <citation type="journal article" date="2019" name="Nat. Commun.">
        <title>The antimicrobial potential of Streptomyces from insect microbiomes.</title>
        <authorList>
            <person name="Chevrette M.G."/>
            <person name="Carlson C.M."/>
            <person name="Ortega H.E."/>
            <person name="Thomas C."/>
            <person name="Ananiev G.E."/>
            <person name="Barns K.J."/>
            <person name="Book A.J."/>
            <person name="Cagnazzo J."/>
            <person name="Carlos C."/>
            <person name="Flanigan W."/>
            <person name="Grubbs K.J."/>
            <person name="Horn H.A."/>
            <person name="Hoffmann F.M."/>
            <person name="Klassen J.L."/>
            <person name="Knack J.J."/>
            <person name="Lewin G.R."/>
            <person name="McDonald B.R."/>
            <person name="Muller L."/>
            <person name="Melo W.G.P."/>
            <person name="Pinto-Tomas A.A."/>
            <person name="Schmitz A."/>
            <person name="Wendt-Pienkowski E."/>
            <person name="Wildman S."/>
            <person name="Zhao M."/>
            <person name="Zhang F."/>
            <person name="Bugni T.S."/>
            <person name="Andes D.R."/>
            <person name="Pupo M.T."/>
            <person name="Currie C.R."/>
        </authorList>
    </citation>
    <scope>NUCLEOTIDE SEQUENCE [LARGE SCALE GENOMIC DNA]</scope>
    <source>
        <strain evidence="3 4">SID5840</strain>
    </source>
</reference>
<dbReference type="Proteomes" id="UP000467124">
    <property type="component" value="Unassembled WGS sequence"/>
</dbReference>
<feature type="transmembrane region" description="Helical" evidence="1">
    <location>
        <begin position="139"/>
        <end position="164"/>
    </location>
</feature>
<dbReference type="PANTHER" id="PTHR23523:SF2">
    <property type="entry name" value="2-NITROIMIDAZOLE TRANSPORTER"/>
    <property type="match status" value="1"/>
</dbReference>
<dbReference type="InterPro" id="IPR052524">
    <property type="entry name" value="MFS_Cyanate_Porter"/>
</dbReference>
<comment type="caution">
    <text evidence="3">The sequence shown here is derived from an EMBL/GenBank/DDBJ whole genome shotgun (WGS) entry which is preliminary data.</text>
</comment>
<dbReference type="EMBL" id="WWHY01000001">
    <property type="protein sequence ID" value="MYR33195.1"/>
    <property type="molecule type" value="Genomic_DNA"/>
</dbReference>
<feature type="transmembrane region" description="Helical" evidence="1">
    <location>
        <begin position="353"/>
        <end position="372"/>
    </location>
</feature>
<dbReference type="GO" id="GO:0022857">
    <property type="term" value="F:transmembrane transporter activity"/>
    <property type="evidence" value="ECO:0007669"/>
    <property type="project" value="InterPro"/>
</dbReference>
<dbReference type="RefSeq" id="WP_161111084.1">
    <property type="nucleotide sequence ID" value="NZ_JAYMRS010000004.1"/>
</dbReference>
<accession>A0A7K2ITT1</accession>
<dbReference type="AlphaFoldDB" id="A0A7K2ITT1"/>
<feature type="transmembrane region" description="Helical" evidence="1">
    <location>
        <begin position="12"/>
        <end position="31"/>
    </location>
</feature>
<evidence type="ECO:0000313" key="2">
    <source>
        <dbReference type="EMBL" id="MFB8768671.1"/>
    </source>
</evidence>
<reference evidence="2 5" key="2">
    <citation type="submission" date="2024-01" db="EMBL/GenBank/DDBJ databases">
        <title>Genome mining of biosynthetic gene clusters to explore secondary metabolites of Streptomyces sp.</title>
        <authorList>
            <person name="Baig A."/>
            <person name="Ajitkumar Shintre N."/>
            <person name="Kumar H."/>
            <person name="Anbarasu A."/>
            <person name="Ramaiah S."/>
        </authorList>
    </citation>
    <scope>NUCLEOTIDE SEQUENCE [LARGE SCALE GENOMIC DNA]</scope>
    <source>
        <strain evidence="2 5">A01</strain>
    </source>
</reference>